<evidence type="ECO:0000259" key="6">
    <source>
        <dbReference type="Pfam" id="PF04932"/>
    </source>
</evidence>
<name>A0A0G1YRA6_9BACT</name>
<reference evidence="7 8" key="1">
    <citation type="journal article" date="2015" name="Nature">
        <title>rRNA introns, odd ribosomes, and small enigmatic genomes across a large radiation of phyla.</title>
        <authorList>
            <person name="Brown C.T."/>
            <person name="Hug L.A."/>
            <person name="Thomas B.C."/>
            <person name="Sharon I."/>
            <person name="Castelle C.J."/>
            <person name="Singh A."/>
            <person name="Wilkins M.J."/>
            <person name="Williams K.H."/>
            <person name="Banfield J.F."/>
        </authorList>
    </citation>
    <scope>NUCLEOTIDE SEQUENCE [LARGE SCALE GENOMIC DNA]</scope>
</reference>
<dbReference type="Proteomes" id="UP000033982">
    <property type="component" value="Unassembled WGS sequence"/>
</dbReference>
<feature type="transmembrane region" description="Helical" evidence="5">
    <location>
        <begin position="129"/>
        <end position="147"/>
    </location>
</feature>
<feature type="transmembrane region" description="Helical" evidence="5">
    <location>
        <begin position="267"/>
        <end position="290"/>
    </location>
</feature>
<dbReference type="InterPro" id="IPR007016">
    <property type="entry name" value="O-antigen_ligase-rel_domated"/>
</dbReference>
<dbReference type="InterPro" id="IPR051533">
    <property type="entry name" value="WaaL-like"/>
</dbReference>
<dbReference type="GO" id="GO:0016020">
    <property type="term" value="C:membrane"/>
    <property type="evidence" value="ECO:0007669"/>
    <property type="project" value="UniProtKB-SubCell"/>
</dbReference>
<gene>
    <name evidence="7" type="ORF">UY58_C0002G0018</name>
</gene>
<organism evidence="7 8">
    <name type="scientific">Candidatus Magasanikbacteria bacterium GW2011_GWA2_50_22</name>
    <dbReference type="NCBI Taxonomy" id="1619043"/>
    <lineage>
        <taxon>Bacteria</taxon>
        <taxon>Candidatus Magasanikiibacteriota</taxon>
    </lineage>
</organism>
<comment type="subcellular location">
    <subcellularLocation>
        <location evidence="1">Membrane</location>
        <topology evidence="1">Multi-pass membrane protein</topology>
    </subcellularLocation>
</comment>
<evidence type="ECO:0000256" key="3">
    <source>
        <dbReference type="ARBA" id="ARBA00022989"/>
    </source>
</evidence>
<protein>
    <recommendedName>
        <fullName evidence="6">O-antigen ligase-related domain-containing protein</fullName>
    </recommendedName>
</protein>
<keyword evidence="4 5" id="KW-0472">Membrane</keyword>
<sequence length="504" mass="56233">MLTLFLIIFLALFAILAFKRLNLAVLIVIFALPSYLVRFNLGPIPMTLLEGMILIVVIVWLYNLYQSRKTFKTTETSKTTKNKIIRLVAAATNLIISRSTLFPAMTLFLAAATISLFVAPDLRAAAGIWKAYFIEPVLFFIVLRSLLRNPSQLPQNPRGGDQLEPPLKIRGGSRGNYESTITPQQIVTALSVAALLLSLFAIYQRFTGFGIPAPWFSERRVTSVFPYPNALGLFLGPLTLIFVARLFEIFSKRAFFYDRRKMRGPHLLRYMARVVYWCIIIATSISAIIFAKSTGALVGISVGLFVMVILYVSSRGSRTTAAISSPGKRLPRLPIAIAGLAMTVGVIVFSALLFLAPHSLRTELLLRDWSGHVRRSQWSETIEMLKGRPILGAGLAGYKTALEPYHKATYLEIFQYPHNIALNFWSETGLLGIASFIWLIIVFFRLAFGRIKATSYKLQATSTIAAMTALLIHGLVDVPYFKNDLAMLFWIIYALGLTVQSEST</sequence>
<dbReference type="PANTHER" id="PTHR37422:SF13">
    <property type="entry name" value="LIPOPOLYSACCHARIDE BIOSYNTHESIS PROTEIN PA4999-RELATED"/>
    <property type="match status" value="1"/>
</dbReference>
<evidence type="ECO:0000256" key="1">
    <source>
        <dbReference type="ARBA" id="ARBA00004141"/>
    </source>
</evidence>
<feature type="domain" description="O-antigen ligase-related" evidence="6">
    <location>
        <begin position="280"/>
        <end position="437"/>
    </location>
</feature>
<accession>A0A0G1YRA6</accession>
<feature type="transmembrane region" description="Helical" evidence="5">
    <location>
        <begin position="41"/>
        <end position="63"/>
    </location>
</feature>
<feature type="transmembrane region" description="Helical" evidence="5">
    <location>
        <begin position="186"/>
        <end position="206"/>
    </location>
</feature>
<evidence type="ECO:0000313" key="8">
    <source>
        <dbReference type="Proteomes" id="UP000033982"/>
    </source>
</evidence>
<evidence type="ECO:0000313" key="7">
    <source>
        <dbReference type="EMBL" id="KKW17532.1"/>
    </source>
</evidence>
<feature type="transmembrane region" description="Helical" evidence="5">
    <location>
        <begin position="84"/>
        <end position="117"/>
    </location>
</feature>
<keyword evidence="3 5" id="KW-1133">Transmembrane helix</keyword>
<dbReference type="PANTHER" id="PTHR37422">
    <property type="entry name" value="TEICHURONIC ACID BIOSYNTHESIS PROTEIN TUAE"/>
    <property type="match status" value="1"/>
</dbReference>
<dbReference type="Pfam" id="PF04932">
    <property type="entry name" value="Wzy_C"/>
    <property type="match status" value="1"/>
</dbReference>
<keyword evidence="2 5" id="KW-0812">Transmembrane</keyword>
<feature type="transmembrane region" description="Helical" evidence="5">
    <location>
        <begin position="460"/>
        <end position="481"/>
    </location>
</feature>
<dbReference type="AlphaFoldDB" id="A0A0G1YRA6"/>
<feature type="transmembrane region" description="Helical" evidence="5">
    <location>
        <begin position="335"/>
        <end position="356"/>
    </location>
</feature>
<dbReference type="EMBL" id="LCQN01000002">
    <property type="protein sequence ID" value="KKW17532.1"/>
    <property type="molecule type" value="Genomic_DNA"/>
</dbReference>
<feature type="transmembrane region" description="Helical" evidence="5">
    <location>
        <begin position="226"/>
        <end position="247"/>
    </location>
</feature>
<evidence type="ECO:0000256" key="4">
    <source>
        <dbReference type="ARBA" id="ARBA00023136"/>
    </source>
</evidence>
<comment type="caution">
    <text evidence="7">The sequence shown here is derived from an EMBL/GenBank/DDBJ whole genome shotgun (WGS) entry which is preliminary data.</text>
</comment>
<proteinExistence type="predicted"/>
<evidence type="ECO:0000256" key="2">
    <source>
        <dbReference type="ARBA" id="ARBA00022692"/>
    </source>
</evidence>
<feature type="transmembrane region" description="Helical" evidence="5">
    <location>
        <begin position="429"/>
        <end position="448"/>
    </location>
</feature>
<feature type="transmembrane region" description="Helical" evidence="5">
    <location>
        <begin position="296"/>
        <end position="314"/>
    </location>
</feature>
<evidence type="ECO:0000256" key="5">
    <source>
        <dbReference type="SAM" id="Phobius"/>
    </source>
</evidence>